<dbReference type="EMBL" id="BAAAWD010000016">
    <property type="protein sequence ID" value="GAA3027487.1"/>
    <property type="molecule type" value="Genomic_DNA"/>
</dbReference>
<comment type="caution">
    <text evidence="1">The sequence shown here is derived from an EMBL/GenBank/DDBJ whole genome shotgun (WGS) entry which is preliminary data.</text>
</comment>
<evidence type="ECO:0008006" key="3">
    <source>
        <dbReference type="Google" id="ProtNLM"/>
    </source>
</evidence>
<dbReference type="RefSeq" id="WP_344902065.1">
    <property type="nucleotide sequence ID" value="NZ_BAAAWD010000016.1"/>
</dbReference>
<accession>A0ABP6L3G4</accession>
<proteinExistence type="predicted"/>
<reference evidence="2" key="1">
    <citation type="journal article" date="2019" name="Int. J. Syst. Evol. Microbiol.">
        <title>The Global Catalogue of Microorganisms (GCM) 10K type strain sequencing project: providing services to taxonomists for standard genome sequencing and annotation.</title>
        <authorList>
            <consortium name="The Broad Institute Genomics Platform"/>
            <consortium name="The Broad Institute Genome Sequencing Center for Infectious Disease"/>
            <person name="Wu L."/>
            <person name="Ma J."/>
        </authorList>
    </citation>
    <scope>NUCLEOTIDE SEQUENCE [LARGE SCALE GENOMIC DNA]</scope>
    <source>
        <strain evidence="2">JCM 3106</strain>
    </source>
</reference>
<sequence>MPNDHTARPSLSRLDRAKEAYGEYLTELAAAGFVPFMGYYGEAGFVIEIDCPSEWNIAVTADTADLGLPAAPAALTMLTVTREDGSGVISRATVPAGAARLAAYVSGEYSRIPAWTAEHLNPAYNVAVLLGQRTWWSDPYRVSGEVDDRQPISGMTPEQASAARVKLAGYGMRLAADVLAIQLRDGATSLGNADWLPESASEATSKLSDSLGDWLTYTPLGDQLAYRASGADWPIPSRQLMSEQYAQVLDALEAVGIAAGMRDTGGGHFTIGVSCPGWDLHIDSVEGGLPEDPVGIVLTVRRFNREGGYLVSEKVIPMYGLRTLVAYVRGEVERAPVS</sequence>
<organism evidence="1 2">
    <name type="scientific">Streptosporangium longisporum</name>
    <dbReference type="NCBI Taxonomy" id="46187"/>
    <lineage>
        <taxon>Bacteria</taxon>
        <taxon>Bacillati</taxon>
        <taxon>Actinomycetota</taxon>
        <taxon>Actinomycetes</taxon>
        <taxon>Streptosporangiales</taxon>
        <taxon>Streptosporangiaceae</taxon>
        <taxon>Streptosporangium</taxon>
    </lineage>
</organism>
<keyword evidence="2" id="KW-1185">Reference proteome</keyword>
<evidence type="ECO:0000313" key="2">
    <source>
        <dbReference type="Proteomes" id="UP001499930"/>
    </source>
</evidence>
<evidence type="ECO:0000313" key="1">
    <source>
        <dbReference type="EMBL" id="GAA3027487.1"/>
    </source>
</evidence>
<protein>
    <recommendedName>
        <fullName evidence="3">DUF2184 domain-containing protein</fullName>
    </recommendedName>
</protein>
<gene>
    <name evidence="1" type="ORF">GCM10017559_62160</name>
</gene>
<dbReference type="Proteomes" id="UP001499930">
    <property type="component" value="Unassembled WGS sequence"/>
</dbReference>
<name>A0ABP6L3G4_9ACTN</name>